<comment type="caution">
    <text evidence="2">The sequence shown here is derived from an EMBL/GenBank/DDBJ whole genome shotgun (WGS) entry which is preliminary data.</text>
</comment>
<gene>
    <name evidence="2" type="ORF">Scep_004486</name>
</gene>
<evidence type="ECO:0000313" key="2">
    <source>
        <dbReference type="EMBL" id="KAK9157912.1"/>
    </source>
</evidence>
<feature type="compositionally biased region" description="Basic and acidic residues" evidence="1">
    <location>
        <begin position="1"/>
        <end position="15"/>
    </location>
</feature>
<proteinExistence type="predicted"/>
<reference evidence="2 3" key="1">
    <citation type="submission" date="2024-01" db="EMBL/GenBank/DDBJ databases">
        <title>Genome assemblies of Stephania.</title>
        <authorList>
            <person name="Yang L."/>
        </authorList>
    </citation>
    <scope>NUCLEOTIDE SEQUENCE [LARGE SCALE GENOMIC DNA]</scope>
    <source>
        <strain evidence="2">JXDWG</strain>
        <tissue evidence="2">Leaf</tissue>
    </source>
</reference>
<keyword evidence="3" id="KW-1185">Reference proteome</keyword>
<dbReference type="AlphaFoldDB" id="A0AAP0PVE8"/>
<protein>
    <submittedName>
        <fullName evidence="2">Uncharacterized protein</fullName>
    </submittedName>
</protein>
<sequence length="74" mass="8339">MVKSEQSSKNKKSEKNGTGTSISKHTVGTFACHKEMLDEKVGEPMSVNVLFNYIHTKGHDNVTFVDERSRKLNK</sequence>
<dbReference type="Proteomes" id="UP001419268">
    <property type="component" value="Unassembled WGS sequence"/>
</dbReference>
<evidence type="ECO:0000313" key="3">
    <source>
        <dbReference type="Proteomes" id="UP001419268"/>
    </source>
</evidence>
<organism evidence="2 3">
    <name type="scientific">Stephania cephalantha</name>
    <dbReference type="NCBI Taxonomy" id="152367"/>
    <lineage>
        <taxon>Eukaryota</taxon>
        <taxon>Viridiplantae</taxon>
        <taxon>Streptophyta</taxon>
        <taxon>Embryophyta</taxon>
        <taxon>Tracheophyta</taxon>
        <taxon>Spermatophyta</taxon>
        <taxon>Magnoliopsida</taxon>
        <taxon>Ranunculales</taxon>
        <taxon>Menispermaceae</taxon>
        <taxon>Menispermoideae</taxon>
        <taxon>Cissampelideae</taxon>
        <taxon>Stephania</taxon>
    </lineage>
</organism>
<accession>A0AAP0PVE8</accession>
<name>A0AAP0PVE8_9MAGN</name>
<dbReference type="EMBL" id="JBBNAG010000002">
    <property type="protein sequence ID" value="KAK9157912.1"/>
    <property type="molecule type" value="Genomic_DNA"/>
</dbReference>
<evidence type="ECO:0000256" key="1">
    <source>
        <dbReference type="SAM" id="MobiDB-lite"/>
    </source>
</evidence>
<feature type="region of interest" description="Disordered" evidence="1">
    <location>
        <begin position="1"/>
        <end position="25"/>
    </location>
</feature>